<dbReference type="GO" id="GO:0005085">
    <property type="term" value="F:guanyl-nucleotide exchange factor activity"/>
    <property type="evidence" value="ECO:0007669"/>
    <property type="project" value="UniProtKB-ARBA"/>
</dbReference>
<dbReference type="GO" id="GO:0032483">
    <property type="term" value="P:regulation of Rab protein signal transduction"/>
    <property type="evidence" value="ECO:0007669"/>
    <property type="project" value="TreeGrafter"/>
</dbReference>
<evidence type="ECO:0000259" key="1">
    <source>
        <dbReference type="PROSITE" id="PS50211"/>
    </source>
</evidence>
<dbReference type="PANTHER" id="PTHR12296">
    <property type="entry name" value="DENN DOMAIN-CONTAINING PROTEIN 4"/>
    <property type="match status" value="1"/>
</dbReference>
<dbReference type="GO" id="GO:0031410">
    <property type="term" value="C:cytoplasmic vesicle"/>
    <property type="evidence" value="ECO:0007669"/>
    <property type="project" value="TreeGrafter"/>
</dbReference>
<organism evidence="2 3">
    <name type="scientific">Cuculus canorus</name>
    <name type="common">Common cuckoo</name>
    <dbReference type="NCBI Taxonomy" id="55661"/>
    <lineage>
        <taxon>Eukaryota</taxon>
        <taxon>Metazoa</taxon>
        <taxon>Chordata</taxon>
        <taxon>Craniata</taxon>
        <taxon>Vertebrata</taxon>
        <taxon>Euteleostomi</taxon>
        <taxon>Archelosauria</taxon>
        <taxon>Archosauria</taxon>
        <taxon>Dinosauria</taxon>
        <taxon>Saurischia</taxon>
        <taxon>Theropoda</taxon>
        <taxon>Coelurosauria</taxon>
        <taxon>Aves</taxon>
        <taxon>Neognathae</taxon>
        <taxon>Neoaves</taxon>
        <taxon>Otidimorphae</taxon>
        <taxon>Cuculiformes</taxon>
        <taxon>Cuculidae</taxon>
        <taxon>Cuculus</taxon>
    </lineage>
</organism>
<dbReference type="PANTHER" id="PTHR12296:SF21">
    <property type="entry name" value="DENN DOMAIN-CONTAINING PROTEIN 3"/>
    <property type="match status" value="1"/>
</dbReference>
<dbReference type="EMBL" id="KL448084">
    <property type="protein sequence ID" value="KFO80091.1"/>
    <property type="molecule type" value="Genomic_DNA"/>
</dbReference>
<feature type="non-terminal residue" evidence="2">
    <location>
        <position position="174"/>
    </location>
</feature>
<reference evidence="2 3" key="1">
    <citation type="submission" date="2014-04" db="EMBL/GenBank/DDBJ databases">
        <title>Genome evolution of avian class.</title>
        <authorList>
            <person name="Zhang G."/>
            <person name="Li C."/>
        </authorList>
    </citation>
    <scope>NUCLEOTIDE SEQUENCE [LARGE SCALE GENOMIC DNA]</scope>
    <source>
        <strain evidence="2">BGI_N303</strain>
    </source>
</reference>
<dbReference type="Proteomes" id="UP000053760">
    <property type="component" value="Unassembled WGS sequence"/>
</dbReference>
<accession>A0A091GFF4</accession>
<dbReference type="STRING" id="55661.A0A091GFF4"/>
<keyword evidence="3" id="KW-1185">Reference proteome</keyword>
<feature type="domain" description="UDENN" evidence="1">
    <location>
        <begin position="38"/>
        <end position="174"/>
    </location>
</feature>
<proteinExistence type="predicted"/>
<dbReference type="AlphaFoldDB" id="A0A091GFF4"/>
<evidence type="ECO:0000313" key="3">
    <source>
        <dbReference type="Proteomes" id="UP000053760"/>
    </source>
</evidence>
<dbReference type="InterPro" id="IPR037516">
    <property type="entry name" value="Tripartite_DENN"/>
</dbReference>
<dbReference type="Pfam" id="PF03456">
    <property type="entry name" value="uDENN"/>
    <property type="match status" value="1"/>
</dbReference>
<feature type="non-terminal residue" evidence="2">
    <location>
        <position position="1"/>
    </location>
</feature>
<dbReference type="PROSITE" id="PS50211">
    <property type="entry name" value="DENN"/>
    <property type="match status" value="1"/>
</dbReference>
<dbReference type="Gene3D" id="3.30.450.200">
    <property type="match status" value="1"/>
</dbReference>
<evidence type="ECO:0000313" key="2">
    <source>
        <dbReference type="EMBL" id="KFO80091.1"/>
    </source>
</evidence>
<sequence>RKPKSLPSLDPEVLSVFVPPFISRDDIHVTNTSANNLNRGKRRSFRKKKERPKIETVKSLNGEQKAPDTEDITVPKDIDLIGLPQLCFPGGLYIASEPKEDHIHFLVFTDVCGNRTYGVVAQYYQRMQDGCTASNGQAHWESAQTGKMPACFVPFAICVISRYPYYNALKDCLS</sequence>
<dbReference type="InterPro" id="IPR051696">
    <property type="entry name" value="DENN_Domain_GEFs"/>
</dbReference>
<protein>
    <submittedName>
        <fullName evidence="2">DENN domain-containing protein 3</fullName>
    </submittedName>
</protein>
<name>A0A091GFF4_CUCCA</name>
<dbReference type="InterPro" id="IPR005113">
    <property type="entry name" value="uDENN_dom"/>
</dbReference>
<gene>
    <name evidence="2" type="ORF">N303_13856</name>
</gene>